<evidence type="ECO:0000313" key="2">
    <source>
        <dbReference type="EMBL" id="WTT18009.1"/>
    </source>
</evidence>
<dbReference type="Pfam" id="PF08974">
    <property type="entry name" value="DUF1877"/>
    <property type="match status" value="1"/>
</dbReference>
<accession>A0AAU2A3Q1</accession>
<dbReference type="Gene3D" id="3.40.1760.10">
    <property type="entry name" value="YfbM-like super family"/>
    <property type="match status" value="1"/>
</dbReference>
<reference evidence="2" key="1">
    <citation type="submission" date="2022-10" db="EMBL/GenBank/DDBJ databases">
        <title>The complete genomes of actinobacterial strains from the NBC collection.</title>
        <authorList>
            <person name="Joergensen T.S."/>
            <person name="Alvarez Arevalo M."/>
            <person name="Sterndorff E.B."/>
            <person name="Faurdal D."/>
            <person name="Vuksanovic O."/>
            <person name="Mourched A.-S."/>
            <person name="Charusanti P."/>
            <person name="Shaw S."/>
            <person name="Blin K."/>
            <person name="Weber T."/>
        </authorList>
    </citation>
    <scope>NUCLEOTIDE SEQUENCE</scope>
    <source>
        <strain evidence="2">NBC_00093</strain>
    </source>
</reference>
<gene>
    <name evidence="2" type="ORF">OHA22_21910</name>
</gene>
<proteinExistence type="predicted"/>
<dbReference type="InterPro" id="IPR035944">
    <property type="entry name" value="YfbM-like_sf"/>
</dbReference>
<organism evidence="2">
    <name type="scientific">Streptomyces sp. NBC_00093</name>
    <dbReference type="NCBI Taxonomy" id="2975649"/>
    <lineage>
        <taxon>Bacteria</taxon>
        <taxon>Bacillati</taxon>
        <taxon>Actinomycetota</taxon>
        <taxon>Actinomycetes</taxon>
        <taxon>Kitasatosporales</taxon>
        <taxon>Streptomycetaceae</taxon>
        <taxon>Streptomyces</taxon>
    </lineage>
</organism>
<feature type="region of interest" description="Disordered" evidence="1">
    <location>
        <begin position="186"/>
        <end position="207"/>
    </location>
</feature>
<protein>
    <submittedName>
        <fullName evidence="2">YfbM family protein</fullName>
    </submittedName>
</protein>
<dbReference type="InterPro" id="IPR015068">
    <property type="entry name" value="DUF1877"/>
</dbReference>
<evidence type="ECO:0000256" key="1">
    <source>
        <dbReference type="SAM" id="MobiDB-lite"/>
    </source>
</evidence>
<dbReference type="EMBL" id="CP108222">
    <property type="protein sequence ID" value="WTT18009.1"/>
    <property type="molecule type" value="Genomic_DNA"/>
</dbReference>
<sequence>MPPPALRNSATWLERLFGDDSDTARHLVGRHREEVLDNRCLDQELLYAGDPPHRAEDRPQAQVVLGGRPVFHPDRYKPPFLVLTAGQTHRVARFLTTADFDTLWAFARDELLPRYGGVIAEPDTRGVFAAAHRELTEFYAQTAACGDAVVKWLPARSTRHADSSTATAEPDQETLASAPYADWAAARHSGFGPTPLEILGNERNPGR</sequence>
<name>A0AAU2A3Q1_9ACTN</name>
<dbReference type="AlphaFoldDB" id="A0AAU2A3Q1"/>